<comment type="similarity">
    <text evidence="1">Belongs to the enoyl-CoA hydratase/isomerase family.</text>
</comment>
<name>A0ABR6RIS8_9BURK</name>
<evidence type="ECO:0000256" key="1">
    <source>
        <dbReference type="ARBA" id="ARBA00005254"/>
    </source>
</evidence>
<dbReference type="PANTHER" id="PTHR42964:SF1">
    <property type="entry name" value="POLYKETIDE BIOSYNTHESIS ENOYL-COA HYDRATASE PKSH-RELATED"/>
    <property type="match status" value="1"/>
</dbReference>
<dbReference type="InterPro" id="IPR001753">
    <property type="entry name" value="Enoyl-CoA_hydra/iso"/>
</dbReference>
<comment type="caution">
    <text evidence="2">The sequence shown here is derived from an EMBL/GenBank/DDBJ whole genome shotgun (WGS) entry which is preliminary data.</text>
</comment>
<dbReference type="PANTHER" id="PTHR42964">
    <property type="entry name" value="ENOYL-COA HYDRATASE"/>
    <property type="match status" value="1"/>
</dbReference>
<organism evidence="2 3">
    <name type="scientific">Comamonas odontotermitis</name>
    <dbReference type="NCBI Taxonomy" id="379895"/>
    <lineage>
        <taxon>Bacteria</taxon>
        <taxon>Pseudomonadati</taxon>
        <taxon>Pseudomonadota</taxon>
        <taxon>Betaproteobacteria</taxon>
        <taxon>Burkholderiales</taxon>
        <taxon>Comamonadaceae</taxon>
        <taxon>Comamonas</taxon>
    </lineage>
</organism>
<reference evidence="2 3" key="1">
    <citation type="submission" date="2020-08" db="EMBL/GenBank/DDBJ databases">
        <title>Functional genomics of gut bacteria from endangered species of beetles.</title>
        <authorList>
            <person name="Carlos-Shanley C."/>
        </authorList>
    </citation>
    <scope>NUCLEOTIDE SEQUENCE [LARGE SCALE GENOMIC DNA]</scope>
    <source>
        <strain evidence="2 3">S00124</strain>
    </source>
</reference>
<evidence type="ECO:0000313" key="3">
    <source>
        <dbReference type="Proteomes" id="UP000562492"/>
    </source>
</evidence>
<dbReference type="Proteomes" id="UP000562492">
    <property type="component" value="Unassembled WGS sequence"/>
</dbReference>
<evidence type="ECO:0000313" key="2">
    <source>
        <dbReference type="EMBL" id="MBB6579067.1"/>
    </source>
</evidence>
<proteinExistence type="inferred from homology"/>
<dbReference type="InterPro" id="IPR051683">
    <property type="entry name" value="Enoyl-CoA_Hydratase/Isomerase"/>
</dbReference>
<keyword evidence="2" id="KW-0456">Lyase</keyword>
<dbReference type="Gene3D" id="3.90.226.10">
    <property type="entry name" value="2-enoyl-CoA Hydratase, Chain A, domain 1"/>
    <property type="match status" value="1"/>
</dbReference>
<dbReference type="EC" id="4.2.1.57" evidence="2"/>
<dbReference type="EMBL" id="JACHKZ010000022">
    <property type="protein sequence ID" value="MBB6579067.1"/>
    <property type="molecule type" value="Genomic_DNA"/>
</dbReference>
<accession>A0ABR6RIS8</accession>
<sequence>MNRYTHLRVNRVQDVLFVTLHCPDTRNALSPEVTAELYQVSTLAQADAALRAIVLRGSQGFFCAGGNIGSFQSRLQAHQQTAPTQDPIAARNREFGKFLELWSALPVPIIAAVEGAAMGGGMGLACTADIVLATEDARFALTETALGIIPAQIAPFVEARLGRRNALRLGLFGERVSGPQALALGLVDELVPDSHALDERLALWLSRMCRCAPGANRALKRLFVCNDPAQPLSQMLDVAAESFSACMRDEGPEGIAAFKEKRPARWHASFDAEQIRQAQGCDPTTPTTPRP</sequence>
<dbReference type="Gene3D" id="1.10.12.10">
    <property type="entry name" value="Lyase 2-enoyl-coa Hydratase, Chain A, domain 2"/>
    <property type="match status" value="1"/>
</dbReference>
<dbReference type="CDD" id="cd06558">
    <property type="entry name" value="crotonase-like"/>
    <property type="match status" value="1"/>
</dbReference>
<dbReference type="SUPFAM" id="SSF52096">
    <property type="entry name" value="ClpP/crotonase"/>
    <property type="match status" value="1"/>
</dbReference>
<dbReference type="RefSeq" id="WP_184710001.1">
    <property type="nucleotide sequence ID" value="NZ_JACHKZ010000022.1"/>
</dbReference>
<keyword evidence="3" id="KW-1185">Reference proteome</keyword>
<dbReference type="InterPro" id="IPR014748">
    <property type="entry name" value="Enoyl-CoA_hydra_C"/>
</dbReference>
<protein>
    <submittedName>
        <fullName evidence="2">Isohexenylglutaconyl-CoA hydratase</fullName>
        <ecNumber evidence="2">4.2.1.57</ecNumber>
    </submittedName>
</protein>
<dbReference type="GO" id="GO:0050005">
    <property type="term" value="F:isohexenylglutaconyl-CoA hydratase activity"/>
    <property type="evidence" value="ECO:0007669"/>
    <property type="project" value="UniProtKB-EC"/>
</dbReference>
<gene>
    <name evidence="2" type="ORF">HNP33_003177</name>
</gene>
<dbReference type="Pfam" id="PF00378">
    <property type="entry name" value="ECH_1"/>
    <property type="match status" value="1"/>
</dbReference>
<dbReference type="InterPro" id="IPR029045">
    <property type="entry name" value="ClpP/crotonase-like_dom_sf"/>
</dbReference>